<comment type="caution">
    <text evidence="1">The sequence shown here is derived from an EMBL/GenBank/DDBJ whole genome shotgun (WGS) entry which is preliminary data.</text>
</comment>
<dbReference type="NCBIfam" id="TIGR03882">
    <property type="entry name" value="cyclo_dehyd_2"/>
    <property type="match status" value="1"/>
</dbReference>
<reference evidence="1 2" key="1">
    <citation type="submission" date="2022-11" db="EMBL/GenBank/DDBJ databases">
        <title>Minimal conservation of predation-associated metabolite biosynthetic gene clusters underscores biosynthetic potential of Myxococcota including descriptions for ten novel species: Archangium lansinium sp. nov., Myxococcus landrumus sp. nov., Nannocystis bai.</title>
        <authorList>
            <person name="Ahearne A."/>
            <person name="Stevens C."/>
            <person name="Phillips K."/>
        </authorList>
    </citation>
    <scope>NUCLEOTIDE SEQUENCE [LARGE SCALE GENOMIC DNA]</scope>
    <source>
        <strain evidence="1 2">MIWBW</strain>
    </source>
</reference>
<evidence type="ECO:0000313" key="1">
    <source>
        <dbReference type="EMBL" id="MCY1083394.1"/>
    </source>
</evidence>
<evidence type="ECO:0000313" key="2">
    <source>
        <dbReference type="Proteomes" id="UP001207654"/>
    </source>
</evidence>
<dbReference type="Gene3D" id="3.40.50.720">
    <property type="entry name" value="NAD(P)-binding Rossmann-like Domain"/>
    <property type="match status" value="1"/>
</dbReference>
<dbReference type="InterPro" id="IPR035985">
    <property type="entry name" value="Ubiquitin-activating_enz"/>
</dbReference>
<protein>
    <submittedName>
        <fullName evidence="1">TOMM leader peptide-binding protein</fullName>
    </submittedName>
</protein>
<dbReference type="EMBL" id="JAPNKA010000001">
    <property type="protein sequence ID" value="MCY1083394.1"/>
    <property type="molecule type" value="Genomic_DNA"/>
</dbReference>
<dbReference type="RefSeq" id="WP_267541925.1">
    <property type="nucleotide sequence ID" value="NZ_JAPNKA010000001.1"/>
</dbReference>
<proteinExistence type="predicted"/>
<sequence>MKEDLERMLPRVVPCMNVVRDGERTCYFMSSGRDLLRCQGRLVPALVERLLPLLDGTRTPAELRAELSGTIDTASVDELLRLLLHHRVVVDAGPERSFSARELEAFASLLALLARSFSNPYRPFERLRRARVVVVGDSELARELLSALAECAIGTIDLVMDEGLPTLVVPQPVHVRAHPFAALRTLLPGADLVIGVQDGEFGFTRRMRELNRLCLGLGTDWLEVRLSLDAEGWIGPLHTPGTACFECVELRRRSHLATWKEQALQVEQVERGLLVGKRLGFAPFQRHLASMVAVEVLLYLTGLEPTRLVGRGLLVDLLTQESNSHPVLKHPACPACGQPPEERLHPWGDEEVRIERTLLEASGRE</sequence>
<dbReference type="InterPro" id="IPR022291">
    <property type="entry name" value="Bacteriocin_synth_cyclodeHase"/>
</dbReference>
<name>A0ABT4ARC0_9BACT</name>
<dbReference type="Proteomes" id="UP001207654">
    <property type="component" value="Unassembled WGS sequence"/>
</dbReference>
<gene>
    <name evidence="1" type="ORF">OV287_54055</name>
</gene>
<dbReference type="SUPFAM" id="SSF69572">
    <property type="entry name" value="Activating enzymes of the ubiquitin-like proteins"/>
    <property type="match status" value="1"/>
</dbReference>
<keyword evidence="2" id="KW-1185">Reference proteome</keyword>
<accession>A0ABT4ARC0</accession>
<organism evidence="1 2">
    <name type="scientific">Archangium lansingense</name>
    <dbReference type="NCBI Taxonomy" id="2995310"/>
    <lineage>
        <taxon>Bacteria</taxon>
        <taxon>Pseudomonadati</taxon>
        <taxon>Myxococcota</taxon>
        <taxon>Myxococcia</taxon>
        <taxon>Myxococcales</taxon>
        <taxon>Cystobacterineae</taxon>
        <taxon>Archangiaceae</taxon>
        <taxon>Archangium</taxon>
    </lineage>
</organism>